<sequence length="332" mass="38791">MFYLNFSFEAKTPARTIKLENTFSENKPQGVYEQVAKQIDDFKVAILNEIQEIIPPQPAEETKEEQLATVQAKGDVSRAQIGSSPELSKEDPNKTQNNGKNLKSKENSQLPSIELDKASEPTEDSIMKRRKGRPKLPPLIVNTNDLQISLGEILRDDILDTKSQPNFRSDSIRLKIMRRSTMIPYLILLETHRKNERKDLAGENIEKAYRRCFWEFIEICSKNSIIIYNIRDLGFVAFISFRFPFSKIRHFLQNDEEKEIYERVKKYKKKPSLQALMDLESPPVWEVMRGLLKIQKKLCENFLEDKPLEILRSLIMKLEFKLKASRRLIQNQ</sequence>
<proteinExistence type="predicted"/>
<protein>
    <submittedName>
        <fullName evidence="2">Uncharacterized protein</fullName>
    </submittedName>
</protein>
<accession>A0AAD1UCQ5</accession>
<evidence type="ECO:0000313" key="3">
    <source>
        <dbReference type="Proteomes" id="UP001295684"/>
    </source>
</evidence>
<feature type="compositionally biased region" description="Polar residues" evidence="1">
    <location>
        <begin position="94"/>
        <end position="111"/>
    </location>
</feature>
<comment type="caution">
    <text evidence="2">The sequence shown here is derived from an EMBL/GenBank/DDBJ whole genome shotgun (WGS) entry which is preliminary data.</text>
</comment>
<dbReference type="Proteomes" id="UP001295684">
    <property type="component" value="Unassembled WGS sequence"/>
</dbReference>
<reference evidence="2" key="1">
    <citation type="submission" date="2023-07" db="EMBL/GenBank/DDBJ databases">
        <authorList>
            <consortium name="AG Swart"/>
            <person name="Singh M."/>
            <person name="Singh A."/>
            <person name="Seah K."/>
            <person name="Emmerich C."/>
        </authorList>
    </citation>
    <scope>NUCLEOTIDE SEQUENCE</scope>
    <source>
        <strain evidence="2">DP1</strain>
    </source>
</reference>
<keyword evidence="3" id="KW-1185">Reference proteome</keyword>
<evidence type="ECO:0000256" key="1">
    <source>
        <dbReference type="SAM" id="MobiDB-lite"/>
    </source>
</evidence>
<dbReference type="EMBL" id="CAMPGE010005990">
    <property type="protein sequence ID" value="CAI2364837.1"/>
    <property type="molecule type" value="Genomic_DNA"/>
</dbReference>
<feature type="region of interest" description="Disordered" evidence="1">
    <location>
        <begin position="55"/>
        <end position="128"/>
    </location>
</feature>
<dbReference type="AlphaFoldDB" id="A0AAD1UCQ5"/>
<name>A0AAD1UCQ5_EUPCR</name>
<gene>
    <name evidence="2" type="ORF">ECRASSUSDP1_LOCUS6187</name>
</gene>
<organism evidence="2 3">
    <name type="scientific">Euplotes crassus</name>
    <dbReference type="NCBI Taxonomy" id="5936"/>
    <lineage>
        <taxon>Eukaryota</taxon>
        <taxon>Sar</taxon>
        <taxon>Alveolata</taxon>
        <taxon>Ciliophora</taxon>
        <taxon>Intramacronucleata</taxon>
        <taxon>Spirotrichea</taxon>
        <taxon>Hypotrichia</taxon>
        <taxon>Euplotida</taxon>
        <taxon>Euplotidae</taxon>
        <taxon>Moneuplotes</taxon>
    </lineage>
</organism>
<evidence type="ECO:0000313" key="2">
    <source>
        <dbReference type="EMBL" id="CAI2364837.1"/>
    </source>
</evidence>